<comment type="pathway">
    <text evidence="1">Amino-acid biosynthesis; L-asparagine biosynthesis; L-asparagine from L-aspartate (L-Gln route): step 1/1.</text>
</comment>
<dbReference type="NCBIfam" id="TIGR01536">
    <property type="entry name" value="asn_synth_AEB"/>
    <property type="match status" value="1"/>
</dbReference>
<name>A0A410MES2_9BACI</name>
<evidence type="ECO:0000256" key="8">
    <source>
        <dbReference type="ARBA" id="ARBA00048741"/>
    </source>
</evidence>
<proteinExistence type="inferred from homology"/>
<evidence type="ECO:0000256" key="1">
    <source>
        <dbReference type="ARBA" id="ARBA00005187"/>
    </source>
</evidence>
<evidence type="ECO:0000256" key="5">
    <source>
        <dbReference type="ARBA" id="ARBA00022840"/>
    </source>
</evidence>
<dbReference type="Pfam" id="PF13537">
    <property type="entry name" value="GATase_7"/>
    <property type="match status" value="1"/>
</dbReference>
<dbReference type="GO" id="GO:0005524">
    <property type="term" value="F:ATP binding"/>
    <property type="evidence" value="ECO:0007669"/>
    <property type="project" value="UniProtKB-KW"/>
</dbReference>
<feature type="domain" description="Glutamine amidotransferase type-2" evidence="12">
    <location>
        <begin position="2"/>
        <end position="214"/>
    </location>
</feature>
<dbReference type="PANTHER" id="PTHR43284">
    <property type="entry name" value="ASPARAGINE SYNTHETASE (GLUTAMINE-HYDROLYZING)"/>
    <property type="match status" value="1"/>
</dbReference>
<dbReference type="OrthoDB" id="9763290at2"/>
<keyword evidence="4 10" id="KW-0547">Nucleotide-binding</keyword>
<organism evidence="13 14">
    <name type="scientific">Halobacillus litoralis</name>
    <dbReference type="NCBI Taxonomy" id="45668"/>
    <lineage>
        <taxon>Bacteria</taxon>
        <taxon>Bacillati</taxon>
        <taxon>Bacillota</taxon>
        <taxon>Bacilli</taxon>
        <taxon>Bacillales</taxon>
        <taxon>Bacillaceae</taxon>
        <taxon>Halobacillus</taxon>
    </lineage>
</organism>
<dbReference type="KEGG" id="hli:HLI_13945"/>
<evidence type="ECO:0000313" key="13">
    <source>
        <dbReference type="EMBL" id="QAS53213.1"/>
    </source>
</evidence>
<feature type="active site" description="For GATase activity" evidence="9">
    <location>
        <position position="2"/>
    </location>
</feature>
<dbReference type="GO" id="GO:0006529">
    <property type="term" value="P:asparagine biosynthetic process"/>
    <property type="evidence" value="ECO:0007669"/>
    <property type="project" value="UniProtKB-KW"/>
</dbReference>
<dbReference type="GO" id="GO:0005829">
    <property type="term" value="C:cytosol"/>
    <property type="evidence" value="ECO:0007669"/>
    <property type="project" value="TreeGrafter"/>
</dbReference>
<dbReference type="Gene3D" id="3.60.20.10">
    <property type="entry name" value="Glutamine Phosphoribosylpyrophosphate, subunit 1, domain 1"/>
    <property type="match status" value="1"/>
</dbReference>
<dbReference type="InterPro" id="IPR001962">
    <property type="entry name" value="Asn_synthase"/>
</dbReference>
<dbReference type="CDD" id="cd01991">
    <property type="entry name" value="Asn_synthase_B_C"/>
    <property type="match status" value="1"/>
</dbReference>
<keyword evidence="9" id="KW-0028">Amino-acid biosynthesis</keyword>
<reference evidence="13 14" key="1">
    <citation type="submission" date="2018-01" db="EMBL/GenBank/DDBJ databases">
        <title>The whole genome sequencing and assembly of Halobacillus litoralis ERB031 strain.</title>
        <authorList>
            <person name="Lee S.-J."/>
            <person name="Park M.-K."/>
            <person name="Kim J.-Y."/>
            <person name="Lee Y.-J."/>
            <person name="Yi H."/>
            <person name="Bahn Y.-S."/>
            <person name="Kim J.F."/>
            <person name="Lee D.-W."/>
        </authorList>
    </citation>
    <scope>NUCLEOTIDE SEQUENCE [LARGE SCALE GENOMIC DNA]</scope>
    <source>
        <strain evidence="13 14">ERB 031</strain>
    </source>
</reference>
<evidence type="ECO:0000256" key="11">
    <source>
        <dbReference type="PIRSR" id="PIRSR001589-3"/>
    </source>
</evidence>
<dbReference type="SUPFAM" id="SSF52402">
    <property type="entry name" value="Adenine nucleotide alpha hydrolases-like"/>
    <property type="match status" value="1"/>
</dbReference>
<dbReference type="PANTHER" id="PTHR43284:SF1">
    <property type="entry name" value="ASPARAGINE SYNTHETASE"/>
    <property type="match status" value="1"/>
</dbReference>
<keyword evidence="6 9" id="KW-0061">Asparagine biosynthesis</keyword>
<accession>A0A410MES2</accession>
<dbReference type="Proteomes" id="UP000287756">
    <property type="component" value="Chromosome"/>
</dbReference>
<evidence type="ECO:0000256" key="10">
    <source>
        <dbReference type="PIRSR" id="PIRSR001589-2"/>
    </source>
</evidence>
<dbReference type="InterPro" id="IPR033738">
    <property type="entry name" value="AsnB_N"/>
</dbReference>
<evidence type="ECO:0000256" key="6">
    <source>
        <dbReference type="ARBA" id="ARBA00022888"/>
    </source>
</evidence>
<feature type="site" description="Important for beta-aspartyl-AMP intermediate formation" evidence="11">
    <location>
        <position position="360"/>
    </location>
</feature>
<gene>
    <name evidence="13" type="primary">asnB</name>
    <name evidence="13" type="ORF">HLI_13945</name>
</gene>
<dbReference type="RefSeq" id="WP_128525490.1">
    <property type="nucleotide sequence ID" value="NZ_CANLVY010000001.1"/>
</dbReference>
<dbReference type="CDD" id="cd00712">
    <property type="entry name" value="AsnB"/>
    <property type="match status" value="1"/>
</dbReference>
<keyword evidence="5 10" id="KW-0067">ATP-binding</keyword>
<dbReference type="SUPFAM" id="SSF56235">
    <property type="entry name" value="N-terminal nucleophile aminohydrolases (Ntn hydrolases)"/>
    <property type="match status" value="1"/>
</dbReference>
<feature type="binding site" evidence="10">
    <location>
        <position position="99"/>
    </location>
    <ligand>
        <name>L-glutamine</name>
        <dbReference type="ChEBI" id="CHEBI:58359"/>
    </ligand>
</feature>
<dbReference type="GO" id="GO:0004066">
    <property type="term" value="F:asparagine synthase (glutamine-hydrolyzing) activity"/>
    <property type="evidence" value="ECO:0007669"/>
    <property type="project" value="UniProtKB-EC"/>
</dbReference>
<evidence type="ECO:0000256" key="3">
    <source>
        <dbReference type="ARBA" id="ARBA00012737"/>
    </source>
</evidence>
<dbReference type="InterPro" id="IPR014729">
    <property type="entry name" value="Rossmann-like_a/b/a_fold"/>
</dbReference>
<keyword evidence="7 9" id="KW-0315">Glutamine amidotransferase</keyword>
<dbReference type="InterPro" id="IPR051786">
    <property type="entry name" value="ASN_synthetase/amidase"/>
</dbReference>
<feature type="binding site" evidence="10">
    <location>
        <position position="283"/>
    </location>
    <ligand>
        <name>ATP</name>
        <dbReference type="ChEBI" id="CHEBI:30616"/>
    </ligand>
</feature>
<dbReference type="InterPro" id="IPR006426">
    <property type="entry name" value="Asn_synth_AEB"/>
</dbReference>
<dbReference type="Pfam" id="PF00733">
    <property type="entry name" value="Asn_synthase"/>
    <property type="match status" value="1"/>
</dbReference>
<evidence type="ECO:0000256" key="7">
    <source>
        <dbReference type="ARBA" id="ARBA00022962"/>
    </source>
</evidence>
<dbReference type="PIRSF" id="PIRSF001589">
    <property type="entry name" value="Asn_synthetase_glu-h"/>
    <property type="match status" value="1"/>
</dbReference>
<dbReference type="PROSITE" id="PS51278">
    <property type="entry name" value="GATASE_TYPE_2"/>
    <property type="match status" value="1"/>
</dbReference>
<dbReference type="InterPro" id="IPR029055">
    <property type="entry name" value="Ntn_hydrolases_N"/>
</dbReference>
<evidence type="ECO:0000256" key="9">
    <source>
        <dbReference type="PIRSR" id="PIRSR001589-1"/>
    </source>
</evidence>
<dbReference type="Gene3D" id="3.40.50.620">
    <property type="entry name" value="HUPs"/>
    <property type="match status" value="1"/>
</dbReference>
<feature type="binding site" evidence="10">
    <location>
        <begin position="358"/>
        <end position="359"/>
    </location>
    <ligand>
        <name>ATP</name>
        <dbReference type="ChEBI" id="CHEBI:30616"/>
    </ligand>
</feature>
<evidence type="ECO:0000256" key="4">
    <source>
        <dbReference type="ARBA" id="ARBA00022741"/>
    </source>
</evidence>
<evidence type="ECO:0000313" key="14">
    <source>
        <dbReference type="Proteomes" id="UP000287756"/>
    </source>
</evidence>
<comment type="catalytic activity">
    <reaction evidence="8">
        <text>L-aspartate + L-glutamine + ATP + H2O = L-asparagine + L-glutamate + AMP + diphosphate + H(+)</text>
        <dbReference type="Rhea" id="RHEA:12228"/>
        <dbReference type="ChEBI" id="CHEBI:15377"/>
        <dbReference type="ChEBI" id="CHEBI:15378"/>
        <dbReference type="ChEBI" id="CHEBI:29985"/>
        <dbReference type="ChEBI" id="CHEBI:29991"/>
        <dbReference type="ChEBI" id="CHEBI:30616"/>
        <dbReference type="ChEBI" id="CHEBI:33019"/>
        <dbReference type="ChEBI" id="CHEBI:58048"/>
        <dbReference type="ChEBI" id="CHEBI:58359"/>
        <dbReference type="ChEBI" id="CHEBI:456215"/>
        <dbReference type="EC" id="6.3.5.4"/>
    </reaction>
</comment>
<protein>
    <recommendedName>
        <fullName evidence="3">asparagine synthase (glutamine-hydrolyzing)</fullName>
        <ecNumber evidence="3">6.3.5.4</ecNumber>
    </recommendedName>
</protein>
<dbReference type="EMBL" id="CP026118">
    <property type="protein sequence ID" value="QAS53213.1"/>
    <property type="molecule type" value="Genomic_DNA"/>
</dbReference>
<dbReference type="InterPro" id="IPR017932">
    <property type="entry name" value="GATase_2_dom"/>
</dbReference>
<sequence>MCGIVGLIHNDQYFEPSVIQEMMKKIHHRGPDNGGYYHDREVSLGFRRLSIIDRTENANQPMFCENKRFLLTFNGEIYNFNSIKDPLIERGHQFQSHTDSEVVLHGYEEYGVEILHKLRGMFAFAIWDKEQEELFLARDPFGIKPLYYSSNTKDGSFLFGSEIKSFLPCPSFVKEFNKEALKPYLTFQYSALVETFFEGVFKLNPGHYMIYKKGSCQVHEYWDTTYTETTLTLEEAVEEIKNFMEDSVRHHQMSEVKVGSFLSGGIDSSYVTTLMKPKKTFSVGFKDYNGIFNETNLAEDLSEQLEIQNHRKLISGEEFFEKVPAIQYHMDEPHANLSSIPLYFLAELASRHVTVVLSGEGADELFGGYDWYQISRKHQAYEKVPFPLRQFVSKICERLPKNQLTNFLLMGGKKVEEKFIGQAKIFSEEGAVSLLKPPYHSGKTASMILKKTYQKVRHTNDFTKMQYTDIHHWLPGDILQKADKMSSAHSLELRVPFLDKQVMETASKLAPSLRVHPKDTKYALRQAAKSVLPEEWADRAKVGFPVPIRDWLRKQRYYEHVKEVLLSETASSFFHTEELLGYLDAHYENQGNWHRCIWTVYVFLIWYEVYFVNDGAPPYDFKIAESEETLAHA</sequence>
<evidence type="ECO:0000256" key="2">
    <source>
        <dbReference type="ARBA" id="ARBA00005752"/>
    </source>
</evidence>
<dbReference type="EC" id="6.3.5.4" evidence="3"/>
<comment type="similarity">
    <text evidence="2">Belongs to the asparagine synthetase family.</text>
</comment>
<evidence type="ECO:0000259" key="12">
    <source>
        <dbReference type="PROSITE" id="PS51278"/>
    </source>
</evidence>
<dbReference type="AlphaFoldDB" id="A0A410MES2"/>